<proteinExistence type="predicted"/>
<dbReference type="Proteomes" id="UP000821845">
    <property type="component" value="Chromosome 1"/>
</dbReference>
<accession>A0ACB7TBH0</accession>
<evidence type="ECO:0000313" key="2">
    <source>
        <dbReference type="Proteomes" id="UP000821845"/>
    </source>
</evidence>
<gene>
    <name evidence="1" type="ORF">HPB50_002970</name>
</gene>
<organism evidence="1 2">
    <name type="scientific">Hyalomma asiaticum</name>
    <name type="common">Tick</name>
    <dbReference type="NCBI Taxonomy" id="266040"/>
    <lineage>
        <taxon>Eukaryota</taxon>
        <taxon>Metazoa</taxon>
        <taxon>Ecdysozoa</taxon>
        <taxon>Arthropoda</taxon>
        <taxon>Chelicerata</taxon>
        <taxon>Arachnida</taxon>
        <taxon>Acari</taxon>
        <taxon>Parasitiformes</taxon>
        <taxon>Ixodida</taxon>
        <taxon>Ixodoidea</taxon>
        <taxon>Ixodidae</taxon>
        <taxon>Hyalomminae</taxon>
        <taxon>Hyalomma</taxon>
    </lineage>
</organism>
<name>A0ACB7TBH0_HYAAI</name>
<reference evidence="1" key="1">
    <citation type="submission" date="2020-05" db="EMBL/GenBank/DDBJ databases">
        <title>Large-scale comparative analyses of tick genomes elucidate their genetic diversity and vector capacities.</title>
        <authorList>
            <person name="Jia N."/>
            <person name="Wang J."/>
            <person name="Shi W."/>
            <person name="Du L."/>
            <person name="Sun Y."/>
            <person name="Zhan W."/>
            <person name="Jiang J."/>
            <person name="Wang Q."/>
            <person name="Zhang B."/>
            <person name="Ji P."/>
            <person name="Sakyi L.B."/>
            <person name="Cui X."/>
            <person name="Yuan T."/>
            <person name="Jiang B."/>
            <person name="Yang W."/>
            <person name="Lam T.T.-Y."/>
            <person name="Chang Q."/>
            <person name="Ding S."/>
            <person name="Wang X."/>
            <person name="Zhu J."/>
            <person name="Ruan X."/>
            <person name="Zhao L."/>
            <person name="Wei J."/>
            <person name="Que T."/>
            <person name="Du C."/>
            <person name="Cheng J."/>
            <person name="Dai P."/>
            <person name="Han X."/>
            <person name="Huang E."/>
            <person name="Gao Y."/>
            <person name="Liu J."/>
            <person name="Shao H."/>
            <person name="Ye R."/>
            <person name="Li L."/>
            <person name="Wei W."/>
            <person name="Wang X."/>
            <person name="Wang C."/>
            <person name="Yang T."/>
            <person name="Huo Q."/>
            <person name="Li W."/>
            <person name="Guo W."/>
            <person name="Chen H."/>
            <person name="Zhou L."/>
            <person name="Ni X."/>
            <person name="Tian J."/>
            <person name="Zhou Y."/>
            <person name="Sheng Y."/>
            <person name="Liu T."/>
            <person name="Pan Y."/>
            <person name="Xia L."/>
            <person name="Li J."/>
            <person name="Zhao F."/>
            <person name="Cao W."/>
        </authorList>
    </citation>
    <scope>NUCLEOTIDE SEQUENCE</scope>
    <source>
        <strain evidence="1">Hyas-2018</strain>
    </source>
</reference>
<evidence type="ECO:0000313" key="1">
    <source>
        <dbReference type="EMBL" id="KAH6944413.1"/>
    </source>
</evidence>
<keyword evidence="2" id="KW-1185">Reference proteome</keyword>
<protein>
    <submittedName>
        <fullName evidence="1">Uncharacterized protein</fullName>
    </submittedName>
</protein>
<dbReference type="EMBL" id="CM023481">
    <property type="protein sequence ID" value="KAH6944413.1"/>
    <property type="molecule type" value="Genomic_DNA"/>
</dbReference>
<sequence length="110" mass="12485">MLSYEDVFNTEGVSTWGGDGNARIYCSYEQRTESRTKSSQIRDGDVLIVREENTSPGFWKLGRVMPYTSGETDSSERAPCFLQVATKRTAPYRTCTIWKPRNEPKPPPVT</sequence>
<comment type="caution">
    <text evidence="1">The sequence shown here is derived from an EMBL/GenBank/DDBJ whole genome shotgun (WGS) entry which is preliminary data.</text>
</comment>